<evidence type="ECO:0000313" key="1">
    <source>
        <dbReference type="EMBL" id="MDR6782689.1"/>
    </source>
</evidence>
<comment type="caution">
    <text evidence="1">The sequence shown here is derived from an EMBL/GenBank/DDBJ whole genome shotgun (WGS) entry which is preliminary data.</text>
</comment>
<sequence>MKTILLSILLSVSLMGAKAQFVALNALIRYVSMPVADVTEEIISRKGWELSESKNQDGTATLKFEGNGNNNSTIIIEQVDDNENEVFFICDKINYDLLTKSLLALNPTFVGSKVTKQGNIVKTYDGKTYGYAVTIAPKSSFSFQIYKRKGSLLTKDENDDRLSIHKGDGGSGFGETPIALRKFTNLVLPEDDGQQMGKIAVRLKINKNGTVIDATPGVKGTTLTDRELWQKCKDAVMGARLEQSESAPNVQIGIVVFNFKIK</sequence>
<proteinExistence type="predicted"/>
<name>A0ACC6KTW7_9SPHI</name>
<keyword evidence="2" id="KW-1185">Reference proteome</keyword>
<gene>
    <name evidence="1" type="ORF">J2X78_001241</name>
</gene>
<organism evidence="1 2">
    <name type="scientific">Pedobacter africanus</name>
    <dbReference type="NCBI Taxonomy" id="151894"/>
    <lineage>
        <taxon>Bacteria</taxon>
        <taxon>Pseudomonadati</taxon>
        <taxon>Bacteroidota</taxon>
        <taxon>Sphingobacteriia</taxon>
        <taxon>Sphingobacteriales</taxon>
        <taxon>Sphingobacteriaceae</taxon>
        <taxon>Pedobacter</taxon>
    </lineage>
</organism>
<dbReference type="EMBL" id="JAVDTF010000001">
    <property type="protein sequence ID" value="MDR6782689.1"/>
    <property type="molecule type" value="Genomic_DNA"/>
</dbReference>
<accession>A0ACC6KTW7</accession>
<evidence type="ECO:0000313" key="2">
    <source>
        <dbReference type="Proteomes" id="UP001246858"/>
    </source>
</evidence>
<reference evidence="1" key="1">
    <citation type="submission" date="2023-07" db="EMBL/GenBank/DDBJ databases">
        <title>Sorghum-associated microbial communities from plants grown in Nebraska, USA.</title>
        <authorList>
            <person name="Schachtman D."/>
        </authorList>
    </citation>
    <scope>NUCLEOTIDE SEQUENCE</scope>
    <source>
        <strain evidence="1">2697</strain>
    </source>
</reference>
<dbReference type="Proteomes" id="UP001246858">
    <property type="component" value="Unassembled WGS sequence"/>
</dbReference>
<protein>
    <submittedName>
        <fullName evidence="1">Uncharacterized protein</fullName>
    </submittedName>
</protein>